<proteinExistence type="predicted"/>
<organism evidence="2 3">
    <name type="scientific">Stephania yunnanensis</name>
    <dbReference type="NCBI Taxonomy" id="152371"/>
    <lineage>
        <taxon>Eukaryota</taxon>
        <taxon>Viridiplantae</taxon>
        <taxon>Streptophyta</taxon>
        <taxon>Embryophyta</taxon>
        <taxon>Tracheophyta</taxon>
        <taxon>Spermatophyta</taxon>
        <taxon>Magnoliopsida</taxon>
        <taxon>Ranunculales</taxon>
        <taxon>Menispermaceae</taxon>
        <taxon>Menispermoideae</taxon>
        <taxon>Cissampelideae</taxon>
        <taxon>Stephania</taxon>
    </lineage>
</organism>
<dbReference type="Pfam" id="PF14214">
    <property type="entry name" value="Helitron_like_N"/>
    <property type="match status" value="1"/>
</dbReference>
<evidence type="ECO:0000313" key="3">
    <source>
        <dbReference type="Proteomes" id="UP001420932"/>
    </source>
</evidence>
<dbReference type="InterPro" id="IPR025476">
    <property type="entry name" value="Helitron_helicase-like"/>
</dbReference>
<dbReference type="AlphaFoldDB" id="A0AAP0L6V6"/>
<sequence length="327" mass="37810">MFDIKDIYNYNSIEDTSTINFAKYNTTASRLTHIRQIARSRSSEMEGTSTSNIVNHSRTLRLSCIRQQARLLCNQRDGNIGRRITLPSSYTGSPRDMYNRYQDAMAIVRRYGKPDLFITITCNTNWLEITQELLPGQKAQDRPDVTTRVFRSKLEELKHDLFVRGVLGKVIAHVHVIEFQKRGLPHSHLLLILEESDKLNCPDNNDSLVRAEIPCPVTESRLYSIVTKYMMHNPCGPLNTNAICMKNNKCTKSYPKAFAASTSQGNDSYPIYRRRDDGKQVTIGNRTLDNRWVVPYNSYLLLKYNSSYKCRNLFKHKIRQIFVQICL</sequence>
<dbReference type="PANTHER" id="PTHR10492:SF57">
    <property type="entry name" value="ATP-DEPENDENT DNA HELICASE"/>
    <property type="match status" value="1"/>
</dbReference>
<accession>A0AAP0L6V6</accession>
<protein>
    <recommendedName>
        <fullName evidence="1">Helitron helicase-like domain-containing protein</fullName>
    </recommendedName>
</protein>
<dbReference type="EMBL" id="JBBNAF010000002">
    <property type="protein sequence ID" value="KAK9163364.1"/>
    <property type="molecule type" value="Genomic_DNA"/>
</dbReference>
<feature type="domain" description="Helitron helicase-like" evidence="1">
    <location>
        <begin position="40"/>
        <end position="191"/>
    </location>
</feature>
<gene>
    <name evidence="2" type="ORF">Syun_004266</name>
</gene>
<dbReference type="PANTHER" id="PTHR10492">
    <property type="match status" value="1"/>
</dbReference>
<comment type="caution">
    <text evidence="2">The sequence shown here is derived from an EMBL/GenBank/DDBJ whole genome shotgun (WGS) entry which is preliminary data.</text>
</comment>
<name>A0AAP0L6V6_9MAGN</name>
<keyword evidence="3" id="KW-1185">Reference proteome</keyword>
<reference evidence="2 3" key="1">
    <citation type="submission" date="2024-01" db="EMBL/GenBank/DDBJ databases">
        <title>Genome assemblies of Stephania.</title>
        <authorList>
            <person name="Yang L."/>
        </authorList>
    </citation>
    <scope>NUCLEOTIDE SEQUENCE [LARGE SCALE GENOMIC DNA]</scope>
    <source>
        <strain evidence="2">YNDBR</strain>
        <tissue evidence="2">Leaf</tissue>
    </source>
</reference>
<evidence type="ECO:0000259" key="1">
    <source>
        <dbReference type="Pfam" id="PF14214"/>
    </source>
</evidence>
<evidence type="ECO:0000313" key="2">
    <source>
        <dbReference type="EMBL" id="KAK9163364.1"/>
    </source>
</evidence>
<dbReference type="Proteomes" id="UP001420932">
    <property type="component" value="Unassembled WGS sequence"/>
</dbReference>